<dbReference type="OrthoDB" id="5561232at2759"/>
<proteinExistence type="predicted"/>
<feature type="compositionally biased region" description="Basic and acidic residues" evidence="1">
    <location>
        <begin position="300"/>
        <end position="309"/>
    </location>
</feature>
<sequence>MLGVLVVAAPLQDISKTSVDLAEAKGDNKHLLVTVTRVDDLVNDDGAVLAERIMAVQVSFDVVGNQIHCNGIPIELGVSNIQVEAQVASDPSKLTIESEQELAVLEDSFDLGLATVEVTATLLDELISEEGVAFRRIAVQEMITEINHEKVLQTNVGQQLLDVFEDGRVDRWSVDPVTGFLLPENNPDKQQQEQQRIEDDLLAPWMCNDSENGCGNLMDPIMQWWDTQSSMMHGILTGALCASLFAAALFVRHLLISVNSAYGALPQYDMDGDGKDGEDTAPPPFYEHADDANDEVGGGVDEKQPFLPS</sequence>
<accession>A0A168PZA7</accession>
<gene>
    <name evidence="2" type="primary">ABSGL_09053.1 scaffold 10677</name>
</gene>
<name>A0A168PZA7_ABSGL</name>
<protein>
    <submittedName>
        <fullName evidence="2">Uncharacterized protein</fullName>
    </submittedName>
</protein>
<evidence type="ECO:0000313" key="3">
    <source>
        <dbReference type="Proteomes" id="UP000078561"/>
    </source>
</evidence>
<reference evidence="2" key="1">
    <citation type="submission" date="2016-04" db="EMBL/GenBank/DDBJ databases">
        <authorList>
            <person name="Evans L.H."/>
            <person name="Alamgir A."/>
            <person name="Owens N."/>
            <person name="Weber N.D."/>
            <person name="Virtaneva K."/>
            <person name="Barbian K."/>
            <person name="Babar A."/>
            <person name="Rosenke K."/>
        </authorList>
    </citation>
    <scope>NUCLEOTIDE SEQUENCE [LARGE SCALE GENOMIC DNA]</scope>
    <source>
        <strain evidence="2">CBS 101.48</strain>
    </source>
</reference>
<dbReference type="OMA" id="RIMAVRV"/>
<keyword evidence="3" id="KW-1185">Reference proteome</keyword>
<dbReference type="EMBL" id="LT554074">
    <property type="protein sequence ID" value="SAM03235.1"/>
    <property type="molecule type" value="Genomic_DNA"/>
</dbReference>
<organism evidence="2">
    <name type="scientific">Absidia glauca</name>
    <name type="common">Pin mould</name>
    <dbReference type="NCBI Taxonomy" id="4829"/>
    <lineage>
        <taxon>Eukaryota</taxon>
        <taxon>Fungi</taxon>
        <taxon>Fungi incertae sedis</taxon>
        <taxon>Mucoromycota</taxon>
        <taxon>Mucoromycotina</taxon>
        <taxon>Mucoromycetes</taxon>
        <taxon>Mucorales</taxon>
        <taxon>Cunninghamellaceae</taxon>
        <taxon>Absidia</taxon>
    </lineage>
</organism>
<feature type="region of interest" description="Disordered" evidence="1">
    <location>
        <begin position="271"/>
        <end position="309"/>
    </location>
</feature>
<dbReference type="InParanoid" id="A0A168PZA7"/>
<dbReference type="Proteomes" id="UP000078561">
    <property type="component" value="Unassembled WGS sequence"/>
</dbReference>
<evidence type="ECO:0000256" key="1">
    <source>
        <dbReference type="SAM" id="MobiDB-lite"/>
    </source>
</evidence>
<evidence type="ECO:0000313" key="2">
    <source>
        <dbReference type="EMBL" id="SAM03235.1"/>
    </source>
</evidence>
<dbReference type="AlphaFoldDB" id="A0A168PZA7"/>